<dbReference type="Gene3D" id="3.30.420.10">
    <property type="entry name" value="Ribonuclease H-like superfamily/Ribonuclease H"/>
    <property type="match status" value="1"/>
</dbReference>
<dbReference type="GO" id="GO:0015074">
    <property type="term" value="P:DNA integration"/>
    <property type="evidence" value="ECO:0007669"/>
    <property type="project" value="InterPro"/>
</dbReference>
<dbReference type="InterPro" id="IPR050951">
    <property type="entry name" value="Retrovirus_Pol_polyprotein"/>
</dbReference>
<dbReference type="GO" id="GO:0003676">
    <property type="term" value="F:nucleic acid binding"/>
    <property type="evidence" value="ECO:0007669"/>
    <property type="project" value="InterPro"/>
</dbReference>
<dbReference type="InterPro" id="IPR001584">
    <property type="entry name" value="Integrase_cat-core"/>
</dbReference>
<dbReference type="AlphaFoldDB" id="A0A6S7IKQ8"/>
<proteinExistence type="predicted"/>
<dbReference type="OrthoDB" id="5979357at2759"/>
<sequence>IAKFLFLSSHEQILGLEILTRSMILMGPADDLNGAVENLSASSGIRSVVLVMPHQKSVSFDIIYRPGKDNIPPGTLSRATCATTTQDSLHKLHESLCHPGVTRLYHFVRTKNLPYSLDEIKKVTSSCRVCCECKPQFHQPQKVPLIKATRPFERINIDFKGPLPTINENKYFLNVIDEYSRFPFVFPCPDVSTTTVIICLVTLFSLFGMPAYVHSDRGAAFMSHELRAFLAEKGIATSRTTN</sequence>
<evidence type="ECO:0000313" key="1">
    <source>
        <dbReference type="EMBL" id="CAB4017609.1"/>
    </source>
</evidence>
<dbReference type="InterPro" id="IPR012337">
    <property type="entry name" value="RNaseH-like_sf"/>
</dbReference>
<reference evidence="1" key="1">
    <citation type="submission" date="2020-04" db="EMBL/GenBank/DDBJ databases">
        <authorList>
            <person name="Alioto T."/>
            <person name="Alioto T."/>
            <person name="Gomez Garrido J."/>
        </authorList>
    </citation>
    <scope>NUCLEOTIDE SEQUENCE</scope>
    <source>
        <strain evidence="1">A484AB</strain>
    </source>
</reference>
<evidence type="ECO:0000313" key="2">
    <source>
        <dbReference type="Proteomes" id="UP001152795"/>
    </source>
</evidence>
<keyword evidence="2" id="KW-1185">Reference proteome</keyword>
<dbReference type="PANTHER" id="PTHR37984:SF5">
    <property type="entry name" value="PROTEIN NYNRIN-LIKE"/>
    <property type="match status" value="1"/>
</dbReference>
<dbReference type="SUPFAM" id="SSF53098">
    <property type="entry name" value="Ribonuclease H-like"/>
    <property type="match status" value="1"/>
</dbReference>
<gene>
    <name evidence="1" type="ORF">PACLA_8A001669</name>
</gene>
<dbReference type="Proteomes" id="UP001152795">
    <property type="component" value="Unassembled WGS sequence"/>
</dbReference>
<feature type="non-terminal residue" evidence="1">
    <location>
        <position position="242"/>
    </location>
</feature>
<dbReference type="PROSITE" id="PS50994">
    <property type="entry name" value="INTEGRASE"/>
    <property type="match status" value="1"/>
</dbReference>
<protein>
    <submittedName>
        <fullName evidence="1">Pro-Pol poly</fullName>
    </submittedName>
</protein>
<dbReference type="PANTHER" id="PTHR37984">
    <property type="entry name" value="PROTEIN CBG26694"/>
    <property type="match status" value="1"/>
</dbReference>
<comment type="caution">
    <text evidence="1">The sequence shown here is derived from an EMBL/GenBank/DDBJ whole genome shotgun (WGS) entry which is preliminary data.</text>
</comment>
<dbReference type="EMBL" id="CACRXK020009622">
    <property type="protein sequence ID" value="CAB4017609.1"/>
    <property type="molecule type" value="Genomic_DNA"/>
</dbReference>
<name>A0A6S7IKQ8_PARCT</name>
<organism evidence="1 2">
    <name type="scientific">Paramuricea clavata</name>
    <name type="common">Red gorgonian</name>
    <name type="synonym">Violescent sea-whip</name>
    <dbReference type="NCBI Taxonomy" id="317549"/>
    <lineage>
        <taxon>Eukaryota</taxon>
        <taxon>Metazoa</taxon>
        <taxon>Cnidaria</taxon>
        <taxon>Anthozoa</taxon>
        <taxon>Octocorallia</taxon>
        <taxon>Malacalcyonacea</taxon>
        <taxon>Plexauridae</taxon>
        <taxon>Paramuricea</taxon>
    </lineage>
</organism>
<dbReference type="InterPro" id="IPR036397">
    <property type="entry name" value="RNaseH_sf"/>
</dbReference>
<dbReference type="Pfam" id="PF00665">
    <property type="entry name" value="rve"/>
    <property type="match status" value="1"/>
</dbReference>
<accession>A0A6S7IKQ8</accession>